<dbReference type="EMBL" id="JABXBU010000011">
    <property type="protein sequence ID" value="KAF8791165.1"/>
    <property type="molecule type" value="Genomic_DNA"/>
</dbReference>
<comment type="caution">
    <text evidence="1">The sequence shown here is derived from an EMBL/GenBank/DDBJ whole genome shotgun (WGS) entry which is preliminary data.</text>
</comment>
<dbReference type="AlphaFoldDB" id="A0A8T0FLA7"/>
<evidence type="ECO:0000313" key="1">
    <source>
        <dbReference type="EMBL" id="KAF8791165.1"/>
    </source>
</evidence>
<keyword evidence="2" id="KW-1185">Reference proteome</keyword>
<organism evidence="1 2">
    <name type="scientific">Argiope bruennichi</name>
    <name type="common">Wasp spider</name>
    <name type="synonym">Aranea bruennichi</name>
    <dbReference type="NCBI Taxonomy" id="94029"/>
    <lineage>
        <taxon>Eukaryota</taxon>
        <taxon>Metazoa</taxon>
        <taxon>Ecdysozoa</taxon>
        <taxon>Arthropoda</taxon>
        <taxon>Chelicerata</taxon>
        <taxon>Arachnida</taxon>
        <taxon>Araneae</taxon>
        <taxon>Araneomorphae</taxon>
        <taxon>Entelegynae</taxon>
        <taxon>Araneoidea</taxon>
        <taxon>Araneidae</taxon>
        <taxon>Argiope</taxon>
    </lineage>
</organism>
<accession>A0A8T0FLA7</accession>
<name>A0A8T0FLA7_ARGBR</name>
<evidence type="ECO:0000313" key="2">
    <source>
        <dbReference type="Proteomes" id="UP000807504"/>
    </source>
</evidence>
<proteinExistence type="predicted"/>
<protein>
    <submittedName>
        <fullName evidence="1">Uncharacterized protein</fullName>
    </submittedName>
</protein>
<gene>
    <name evidence="1" type="ORF">HNY73_006081</name>
</gene>
<reference evidence="1" key="1">
    <citation type="journal article" date="2020" name="bioRxiv">
        <title>Chromosome-level reference genome of the European wasp spider Argiope bruennichi: a resource for studies on range expansion and evolutionary adaptation.</title>
        <authorList>
            <person name="Sheffer M.M."/>
            <person name="Hoppe A."/>
            <person name="Krehenwinkel H."/>
            <person name="Uhl G."/>
            <person name="Kuss A.W."/>
            <person name="Jensen L."/>
            <person name="Jensen C."/>
            <person name="Gillespie R.G."/>
            <person name="Hoff K.J."/>
            <person name="Prost S."/>
        </authorList>
    </citation>
    <scope>NUCLEOTIDE SEQUENCE</scope>
</reference>
<reference evidence="1" key="2">
    <citation type="submission" date="2020-06" db="EMBL/GenBank/DDBJ databases">
        <authorList>
            <person name="Sheffer M."/>
        </authorList>
    </citation>
    <scope>NUCLEOTIDE SEQUENCE</scope>
</reference>
<sequence>MEASVDDPKIIIPFVPSLSHFSAVKVALPLFNNFDKGAWHDILEEMKNVNPARLNEAKAEKCEVNKAKERLLLIPADLRLKVLEAIVGLDSASVKWDLDHSFLLISKNIDDSFYWKTDGTIDRIKTVQQLLLNDDIIIEQKFDLACSYFLEKSIQTLWSEMESSGKTEKPLAAYNPISRFWVRRMSHKYQTPWIKSVKKYLELPEKFSRIPIPRFSAFFPLLQPEDRKKFLVSLCNATSDDFLFCMYGITKQEEVEMLKTVTPKLLFLYLAWPLQSFFLAMAERLWNFIDYPLFQEVLDTIYSYNVTKIDFDYVKLFLDFYERSPNHLKEKAKTCLSLINRIQFCKDAMRKRKKDETDELTNSKKQRNELYSNWLALDEEETDSFPSMFLIFFN</sequence>
<dbReference type="Proteomes" id="UP000807504">
    <property type="component" value="Unassembled WGS sequence"/>
</dbReference>